<reference evidence="3 4" key="1">
    <citation type="journal article" date="2010" name="J. Bacteriol.">
        <title>Biochemical characterization of a novel indole prenyltransferase from Streptomyces sp. SN-593.</title>
        <authorList>
            <person name="Takahashi S."/>
            <person name="Takagi H."/>
            <person name="Toyoda A."/>
            <person name="Uramoto M."/>
            <person name="Nogawa T."/>
            <person name="Ueki M."/>
            <person name="Sakaki Y."/>
            <person name="Osada H."/>
        </authorList>
    </citation>
    <scope>NUCLEOTIDE SEQUENCE [LARGE SCALE GENOMIC DNA]</scope>
    <source>
        <strain evidence="3 4">SN-593</strain>
    </source>
</reference>
<dbReference type="CDD" id="cd00093">
    <property type="entry name" value="HTH_XRE"/>
    <property type="match status" value="1"/>
</dbReference>
<dbReference type="Pfam" id="PF13560">
    <property type="entry name" value="HTH_31"/>
    <property type="match status" value="1"/>
</dbReference>
<dbReference type="EMBL" id="AP018365">
    <property type="protein sequence ID" value="BBA98263.1"/>
    <property type="molecule type" value="Genomic_DNA"/>
</dbReference>
<keyword evidence="4" id="KW-1185">Reference proteome</keyword>
<feature type="region of interest" description="Disordered" evidence="1">
    <location>
        <begin position="76"/>
        <end position="96"/>
    </location>
</feature>
<dbReference type="SMART" id="SM00530">
    <property type="entry name" value="HTH_XRE"/>
    <property type="match status" value="1"/>
</dbReference>
<gene>
    <name evidence="3" type="ORF">RVR_4390</name>
</gene>
<protein>
    <recommendedName>
        <fullName evidence="2">HTH cro/C1-type domain-containing protein</fullName>
    </recommendedName>
</protein>
<name>A0A7U3VP35_9ACTN</name>
<dbReference type="InterPro" id="IPR001387">
    <property type="entry name" value="Cro/C1-type_HTH"/>
</dbReference>
<sequence>MMGSMTRDWARLGEKLRAARIARGVEQQDVAEAIGVKRGALHNIEKGSIRKVTPTVLAYARTVGWTPESVDLVLDGGEPVEQGVPAEAAPEPPSDLSARVQKSLREGPLIDARVAEVTTPSGRVRATIVIRGEDGTPLEDLMAALDSLKIDVSTDD</sequence>
<feature type="domain" description="HTH cro/C1-type" evidence="2">
    <location>
        <begin position="16"/>
        <end position="57"/>
    </location>
</feature>
<organism evidence="3 4">
    <name type="scientific">Actinacidiphila reveromycinica</name>
    <dbReference type="NCBI Taxonomy" id="659352"/>
    <lineage>
        <taxon>Bacteria</taxon>
        <taxon>Bacillati</taxon>
        <taxon>Actinomycetota</taxon>
        <taxon>Actinomycetes</taxon>
        <taxon>Kitasatosporales</taxon>
        <taxon>Streptomycetaceae</taxon>
        <taxon>Actinacidiphila</taxon>
    </lineage>
</organism>
<reference evidence="3 4" key="3">
    <citation type="journal article" date="2011" name="Nat. Chem. Biol.">
        <title>Reveromycin A biosynthesis uses RevG and RevJ for stereospecific spiroacetal formation.</title>
        <authorList>
            <person name="Takahashi S."/>
            <person name="Toyoda A."/>
            <person name="Sekiyama Y."/>
            <person name="Takagi H."/>
            <person name="Nogawa T."/>
            <person name="Uramoto M."/>
            <person name="Suzuki R."/>
            <person name="Koshino H."/>
            <person name="Kumano T."/>
            <person name="Panthee S."/>
            <person name="Dairi T."/>
            <person name="Ishikawa J."/>
            <person name="Ikeda H."/>
            <person name="Sakaki Y."/>
            <person name="Osada H."/>
        </authorList>
    </citation>
    <scope>NUCLEOTIDE SEQUENCE [LARGE SCALE GENOMIC DNA]</scope>
    <source>
        <strain evidence="3 4">SN-593</strain>
    </source>
</reference>
<dbReference type="PROSITE" id="PS50943">
    <property type="entry name" value="HTH_CROC1"/>
    <property type="match status" value="1"/>
</dbReference>
<evidence type="ECO:0000256" key="1">
    <source>
        <dbReference type="SAM" id="MobiDB-lite"/>
    </source>
</evidence>
<proteinExistence type="predicted"/>
<reference evidence="3 4" key="2">
    <citation type="journal article" date="2011" name="J. Antibiot.">
        <title>Furaquinocins I and J: novel polyketide isoprenoid hybrid compounds from Streptomyces reveromyceticus SN-593.</title>
        <authorList>
            <person name="Panthee S."/>
            <person name="Takahashi S."/>
            <person name="Takagi H."/>
            <person name="Nogawa T."/>
            <person name="Oowada E."/>
            <person name="Uramoto M."/>
            <person name="Osada H."/>
        </authorList>
    </citation>
    <scope>NUCLEOTIDE SEQUENCE [LARGE SCALE GENOMIC DNA]</scope>
    <source>
        <strain evidence="3 4">SN-593</strain>
    </source>
</reference>
<dbReference type="SUPFAM" id="SSF47413">
    <property type="entry name" value="lambda repressor-like DNA-binding domains"/>
    <property type="match status" value="1"/>
</dbReference>
<dbReference type="GO" id="GO:0003677">
    <property type="term" value="F:DNA binding"/>
    <property type="evidence" value="ECO:0007669"/>
    <property type="project" value="InterPro"/>
</dbReference>
<evidence type="ECO:0000259" key="2">
    <source>
        <dbReference type="PROSITE" id="PS50943"/>
    </source>
</evidence>
<evidence type="ECO:0000313" key="4">
    <source>
        <dbReference type="Proteomes" id="UP000595703"/>
    </source>
</evidence>
<dbReference type="Gene3D" id="1.10.260.40">
    <property type="entry name" value="lambda repressor-like DNA-binding domains"/>
    <property type="match status" value="1"/>
</dbReference>
<dbReference type="Proteomes" id="UP000595703">
    <property type="component" value="Chromosome"/>
</dbReference>
<dbReference type="AlphaFoldDB" id="A0A7U3VP35"/>
<dbReference type="KEGG" id="arev:RVR_4390"/>
<reference evidence="3 4" key="4">
    <citation type="journal article" date="2020" name="Sci. Rep.">
        <title>beta-carboline chemical signals induce reveromycin production through a LuxR family regulator in Streptomyces sp. SN-593.</title>
        <authorList>
            <person name="Panthee S."/>
            <person name="Kito N."/>
            <person name="Hayashi T."/>
            <person name="Shimizu T."/>
            <person name="Ishikawa J."/>
            <person name="Hamamoto H."/>
            <person name="Osada H."/>
            <person name="Takahashi S."/>
        </authorList>
    </citation>
    <scope>NUCLEOTIDE SEQUENCE [LARGE SCALE GENOMIC DNA]</scope>
    <source>
        <strain evidence="3 4">SN-593</strain>
    </source>
</reference>
<dbReference type="InterPro" id="IPR010982">
    <property type="entry name" value="Lambda_DNA-bd_dom_sf"/>
</dbReference>
<accession>A0A7U3VP35</accession>
<evidence type="ECO:0000313" key="3">
    <source>
        <dbReference type="EMBL" id="BBA98263.1"/>
    </source>
</evidence>